<dbReference type="EMBL" id="AAWS01000062">
    <property type="protein sequence ID" value="EAY24725.1"/>
    <property type="molecule type" value="Genomic_DNA"/>
</dbReference>
<keyword evidence="1" id="KW-0472">Membrane</keyword>
<feature type="transmembrane region" description="Helical" evidence="1">
    <location>
        <begin position="39"/>
        <end position="65"/>
    </location>
</feature>
<accession>A1ZXY8</accession>
<dbReference type="AlphaFoldDB" id="A1ZXY8"/>
<gene>
    <name evidence="2" type="ORF">M23134_05527</name>
</gene>
<proteinExistence type="predicted"/>
<keyword evidence="3" id="KW-1185">Reference proteome</keyword>
<organism evidence="2 3">
    <name type="scientific">Microscilla marina ATCC 23134</name>
    <dbReference type="NCBI Taxonomy" id="313606"/>
    <lineage>
        <taxon>Bacteria</taxon>
        <taxon>Pseudomonadati</taxon>
        <taxon>Bacteroidota</taxon>
        <taxon>Cytophagia</taxon>
        <taxon>Cytophagales</taxon>
        <taxon>Microscillaceae</taxon>
        <taxon>Microscilla</taxon>
    </lineage>
</organism>
<evidence type="ECO:0008006" key="4">
    <source>
        <dbReference type="Google" id="ProtNLM"/>
    </source>
</evidence>
<evidence type="ECO:0000313" key="2">
    <source>
        <dbReference type="EMBL" id="EAY24725.1"/>
    </source>
</evidence>
<evidence type="ECO:0000313" key="3">
    <source>
        <dbReference type="Proteomes" id="UP000004095"/>
    </source>
</evidence>
<reference evidence="2 3" key="1">
    <citation type="submission" date="2007-01" db="EMBL/GenBank/DDBJ databases">
        <authorList>
            <person name="Haygood M."/>
            <person name="Podell S."/>
            <person name="Anderson C."/>
            <person name="Hopkinson B."/>
            <person name="Roe K."/>
            <person name="Barbeau K."/>
            <person name="Gaasterland T."/>
            <person name="Ferriera S."/>
            <person name="Johnson J."/>
            <person name="Kravitz S."/>
            <person name="Beeson K."/>
            <person name="Sutton G."/>
            <person name="Rogers Y.-H."/>
            <person name="Friedman R."/>
            <person name="Frazier M."/>
            <person name="Venter J.C."/>
        </authorList>
    </citation>
    <scope>NUCLEOTIDE SEQUENCE [LARGE SCALE GENOMIC DNA]</scope>
    <source>
        <strain evidence="2 3">ATCC 23134</strain>
    </source>
</reference>
<sequence>MVTHFLIDKFQLALYWIKLINWRKESTNYGFSDKKPVWVALWLFVIIDNSFHLIINYAAICYFSLYNCSCVQ</sequence>
<dbReference type="Proteomes" id="UP000004095">
    <property type="component" value="Unassembled WGS sequence"/>
</dbReference>
<protein>
    <recommendedName>
        <fullName evidence="4">DUF3307 domain-containing protein</fullName>
    </recommendedName>
</protein>
<name>A1ZXY8_MICM2</name>
<evidence type="ECO:0000256" key="1">
    <source>
        <dbReference type="SAM" id="Phobius"/>
    </source>
</evidence>
<keyword evidence="1" id="KW-0812">Transmembrane</keyword>
<keyword evidence="1" id="KW-1133">Transmembrane helix</keyword>
<comment type="caution">
    <text evidence="2">The sequence shown here is derived from an EMBL/GenBank/DDBJ whole genome shotgun (WGS) entry which is preliminary data.</text>
</comment>